<reference evidence="2" key="1">
    <citation type="submission" date="2016-01" db="EMBL/GenBank/DDBJ databases">
        <authorList>
            <person name="Peeters Charlotte."/>
        </authorList>
    </citation>
    <scope>NUCLEOTIDE SEQUENCE</scope>
    <source>
        <strain evidence="2">LMG 22936</strain>
    </source>
</reference>
<evidence type="ECO:0000313" key="2">
    <source>
        <dbReference type="EMBL" id="SAL25877.1"/>
    </source>
</evidence>
<name>A0A158G1X7_9BURK</name>
<dbReference type="AlphaFoldDB" id="A0A158G1X7"/>
<dbReference type="Pfam" id="PF02796">
    <property type="entry name" value="HTH_7"/>
    <property type="match status" value="1"/>
</dbReference>
<gene>
    <name evidence="2" type="ORF">AWB66_01492</name>
</gene>
<comment type="caution">
    <text evidence="2">The sequence shown here is derived from an EMBL/GenBank/DDBJ whole genome shotgun (WGS) entry which is preliminary data.</text>
</comment>
<dbReference type="CDD" id="cd00569">
    <property type="entry name" value="HTH_Hin_like"/>
    <property type="match status" value="1"/>
</dbReference>
<dbReference type="EMBL" id="FCNZ02000004">
    <property type="protein sequence ID" value="SAL25877.1"/>
    <property type="molecule type" value="Genomic_DNA"/>
</dbReference>
<feature type="domain" description="Resolvase HTH" evidence="1">
    <location>
        <begin position="2"/>
        <end position="39"/>
    </location>
</feature>
<dbReference type="Gene3D" id="1.10.10.60">
    <property type="entry name" value="Homeodomain-like"/>
    <property type="match status" value="1"/>
</dbReference>
<keyword evidence="3" id="KW-1185">Reference proteome</keyword>
<dbReference type="GO" id="GO:0000150">
    <property type="term" value="F:DNA strand exchange activity"/>
    <property type="evidence" value="ECO:0007669"/>
    <property type="project" value="InterPro"/>
</dbReference>
<sequence length="183" mass="19706">MGRKSKLTDDQWEQIKRRLLEGESRRAIAKEFGISESSIREKVSAQVSEIKSVANQIVITERALSALPISAQITAQNLASKLRSISNHLASAADYGAATAHRLSALAHSEVEKIDDANPLSSAESLRGIAALTSLANESGKIALNLLNANKDRPLEADEPPAVTEAATAQDAAKIYQQMMMEK</sequence>
<dbReference type="InterPro" id="IPR009057">
    <property type="entry name" value="Homeodomain-like_sf"/>
</dbReference>
<dbReference type="Proteomes" id="UP000054717">
    <property type="component" value="Unassembled WGS sequence"/>
</dbReference>
<protein>
    <submittedName>
        <fullName evidence="2">Helix-turn-helix domain of resolvase</fullName>
    </submittedName>
</protein>
<dbReference type="InterPro" id="IPR006120">
    <property type="entry name" value="Resolvase_HTH_dom"/>
</dbReference>
<dbReference type="RefSeq" id="WP_087629636.1">
    <property type="nucleotide sequence ID" value="NZ_FCNZ02000004.1"/>
</dbReference>
<accession>A0A158G1X7</accession>
<organism evidence="2 3">
    <name type="scientific">Caballeronia telluris</name>
    <dbReference type="NCBI Taxonomy" id="326475"/>
    <lineage>
        <taxon>Bacteria</taxon>
        <taxon>Pseudomonadati</taxon>
        <taxon>Pseudomonadota</taxon>
        <taxon>Betaproteobacteria</taxon>
        <taxon>Burkholderiales</taxon>
        <taxon>Burkholderiaceae</taxon>
        <taxon>Caballeronia</taxon>
    </lineage>
</organism>
<evidence type="ECO:0000259" key="1">
    <source>
        <dbReference type="Pfam" id="PF02796"/>
    </source>
</evidence>
<dbReference type="SUPFAM" id="SSF46689">
    <property type="entry name" value="Homeodomain-like"/>
    <property type="match status" value="1"/>
</dbReference>
<dbReference type="STRING" id="326475.AWB66_01492"/>
<proteinExistence type="predicted"/>
<evidence type="ECO:0000313" key="3">
    <source>
        <dbReference type="Proteomes" id="UP000054717"/>
    </source>
</evidence>
<dbReference type="GO" id="GO:0003677">
    <property type="term" value="F:DNA binding"/>
    <property type="evidence" value="ECO:0007669"/>
    <property type="project" value="InterPro"/>
</dbReference>